<keyword evidence="1 2" id="KW-0732">Signal</keyword>
<dbReference type="HOGENOM" id="CLU_765432_0_0_1"/>
<dbReference type="EMBL" id="KL659401">
    <property type="protein sequence ID" value="KFA69594.1"/>
    <property type="molecule type" value="Genomic_DNA"/>
</dbReference>
<dbReference type="InParanoid" id="A0A084R059"/>
<evidence type="ECO:0000256" key="1">
    <source>
        <dbReference type="ARBA" id="ARBA00022729"/>
    </source>
</evidence>
<feature type="chain" id="PRO_5001779827" description="Peptidase S1 domain-containing protein" evidence="2">
    <location>
        <begin position="27"/>
        <end position="391"/>
    </location>
</feature>
<dbReference type="InterPro" id="IPR009003">
    <property type="entry name" value="Peptidase_S1_PA"/>
</dbReference>
<evidence type="ECO:0000256" key="2">
    <source>
        <dbReference type="SAM" id="SignalP"/>
    </source>
</evidence>
<dbReference type="Pfam" id="PF13365">
    <property type="entry name" value="Trypsin_2"/>
    <property type="match status" value="1"/>
</dbReference>
<sequence length="391" mass="43530">MLPIILWTGNLSILLLKFLDRRHADAGAGLNENNCDESEGAISLERPGISASLDRQKGQPRHLSLRNATARRIAMIIKEQSNEMNFHAVGAASGTTGLTPKLQMHRLATSPRLLDIVTWELSQKFDGYTPDMITLPVPFEFDEEAEGFIGKHVLAPVPEEHLFVRGQCRGKRPTIASEPFSRRLGILKLHLYFENADGGTCRCSATGWLVTDSIVATSGHCAHNQGVGKLIKADIYVAYKTKQEQVRSGMRVAVERDWHDSYAAGSDIAFIHIDRPFDNTQPMRFKDTPPTGCNKIAVCGYPLTDDGAKRMLYSRKGRQNWCFTSHQRLVQYDLDSWFGMSGGPVLNERNIVVAVHRGQYSNAANCGVIVDTSSFTLICEFLWQQTQAIHA</sequence>
<evidence type="ECO:0008006" key="5">
    <source>
        <dbReference type="Google" id="ProtNLM"/>
    </source>
</evidence>
<dbReference type="InterPro" id="IPR050966">
    <property type="entry name" value="Glutamyl_endopeptidase"/>
</dbReference>
<organism evidence="3 4">
    <name type="scientific">Stachybotrys chlorohalonatus (strain IBT 40285)</name>
    <dbReference type="NCBI Taxonomy" id="1283841"/>
    <lineage>
        <taxon>Eukaryota</taxon>
        <taxon>Fungi</taxon>
        <taxon>Dikarya</taxon>
        <taxon>Ascomycota</taxon>
        <taxon>Pezizomycotina</taxon>
        <taxon>Sordariomycetes</taxon>
        <taxon>Hypocreomycetidae</taxon>
        <taxon>Hypocreales</taxon>
        <taxon>Stachybotryaceae</taxon>
        <taxon>Stachybotrys</taxon>
    </lineage>
</organism>
<feature type="signal peptide" evidence="2">
    <location>
        <begin position="1"/>
        <end position="26"/>
    </location>
</feature>
<dbReference type="PANTHER" id="PTHR15462">
    <property type="entry name" value="SERINE PROTEASE"/>
    <property type="match status" value="1"/>
</dbReference>
<accession>A0A084R059</accession>
<evidence type="ECO:0000313" key="3">
    <source>
        <dbReference type="EMBL" id="KFA69594.1"/>
    </source>
</evidence>
<dbReference type="OrthoDB" id="3693942at2759"/>
<dbReference type="InterPro" id="IPR043504">
    <property type="entry name" value="Peptidase_S1_PA_chymotrypsin"/>
</dbReference>
<dbReference type="Gene3D" id="2.40.10.10">
    <property type="entry name" value="Trypsin-like serine proteases"/>
    <property type="match status" value="2"/>
</dbReference>
<keyword evidence="4" id="KW-1185">Reference proteome</keyword>
<proteinExistence type="predicted"/>
<protein>
    <recommendedName>
        <fullName evidence="5">Peptidase S1 domain-containing protein</fullName>
    </recommendedName>
</protein>
<dbReference type="STRING" id="1283841.A0A084R059"/>
<evidence type="ECO:0000313" key="4">
    <source>
        <dbReference type="Proteomes" id="UP000028524"/>
    </source>
</evidence>
<dbReference type="Proteomes" id="UP000028524">
    <property type="component" value="Unassembled WGS sequence"/>
</dbReference>
<gene>
    <name evidence="3" type="ORF">S40285_07458</name>
</gene>
<dbReference type="SUPFAM" id="SSF50494">
    <property type="entry name" value="Trypsin-like serine proteases"/>
    <property type="match status" value="1"/>
</dbReference>
<reference evidence="3 4" key="1">
    <citation type="journal article" date="2014" name="BMC Genomics">
        <title>Comparative genome sequencing reveals chemotype-specific gene clusters in the toxigenic black mold Stachybotrys.</title>
        <authorList>
            <person name="Semeiks J."/>
            <person name="Borek D."/>
            <person name="Otwinowski Z."/>
            <person name="Grishin N.V."/>
        </authorList>
    </citation>
    <scope>NUCLEOTIDE SEQUENCE [LARGE SCALE GENOMIC DNA]</scope>
    <source>
        <strain evidence="3 4">IBT 40285</strain>
    </source>
</reference>
<dbReference type="AlphaFoldDB" id="A0A084R059"/>
<name>A0A084R059_STAC4</name>
<dbReference type="PANTHER" id="PTHR15462:SF8">
    <property type="entry name" value="SERINE PROTEASE"/>
    <property type="match status" value="1"/>
</dbReference>